<proteinExistence type="predicted"/>
<comment type="caution">
    <text evidence="1">The sequence shown here is derived from an EMBL/GenBank/DDBJ whole genome shotgun (WGS) entry which is preliminary data.</text>
</comment>
<evidence type="ECO:0000313" key="1">
    <source>
        <dbReference type="EMBL" id="GAF80340.1"/>
    </source>
</evidence>
<organism evidence="1">
    <name type="scientific">marine sediment metagenome</name>
    <dbReference type="NCBI Taxonomy" id="412755"/>
    <lineage>
        <taxon>unclassified sequences</taxon>
        <taxon>metagenomes</taxon>
        <taxon>ecological metagenomes</taxon>
    </lineage>
</organism>
<reference evidence="1" key="1">
    <citation type="journal article" date="2014" name="Front. Microbiol.">
        <title>High frequency of phylogenetically diverse reductive dehalogenase-homologous genes in deep subseafloor sedimentary metagenomes.</title>
        <authorList>
            <person name="Kawai M."/>
            <person name="Futagami T."/>
            <person name="Toyoda A."/>
            <person name="Takaki Y."/>
            <person name="Nishi S."/>
            <person name="Hori S."/>
            <person name="Arai W."/>
            <person name="Tsubouchi T."/>
            <person name="Morono Y."/>
            <person name="Uchiyama I."/>
            <person name="Ito T."/>
            <person name="Fujiyama A."/>
            <person name="Inagaki F."/>
            <person name="Takami H."/>
        </authorList>
    </citation>
    <scope>NUCLEOTIDE SEQUENCE</scope>
    <source>
        <strain evidence="1">Expedition CK06-06</strain>
    </source>
</reference>
<protein>
    <submittedName>
        <fullName evidence="1">Uncharacterized protein</fullName>
    </submittedName>
</protein>
<dbReference type="AlphaFoldDB" id="X0TW37"/>
<gene>
    <name evidence="1" type="ORF">S01H1_03818</name>
</gene>
<dbReference type="EMBL" id="BARS01002048">
    <property type="protein sequence ID" value="GAF80340.1"/>
    <property type="molecule type" value="Genomic_DNA"/>
</dbReference>
<sequence>MNIAGYELYPILTSHFKLDGGAMFGIIPKTL</sequence>
<feature type="non-terminal residue" evidence="1">
    <location>
        <position position="31"/>
    </location>
</feature>
<accession>X0TW37</accession>
<name>X0TW37_9ZZZZ</name>